<dbReference type="AlphaFoldDB" id="A0A8S9GJC9"/>
<comment type="caution">
    <text evidence="1">The sequence shown here is derived from an EMBL/GenBank/DDBJ whole genome shotgun (WGS) entry which is preliminary data.</text>
</comment>
<sequence length="86" mass="9541">MWRKNDFVGPLEYIYMVTSRKDRSTRGTVGAGVDWTSFAKHSFSRYMNIGNPGSLSETSSLTPHILLQVTSRKDRSTRGTVGAGVD</sequence>
<dbReference type="EMBL" id="QGKY02001925">
    <property type="protein sequence ID" value="KAF2546285.1"/>
    <property type="molecule type" value="Genomic_DNA"/>
</dbReference>
<organism evidence="1">
    <name type="scientific">Brassica cretica</name>
    <name type="common">Mustard</name>
    <dbReference type="NCBI Taxonomy" id="69181"/>
    <lineage>
        <taxon>Eukaryota</taxon>
        <taxon>Viridiplantae</taxon>
        <taxon>Streptophyta</taxon>
        <taxon>Embryophyta</taxon>
        <taxon>Tracheophyta</taxon>
        <taxon>Spermatophyta</taxon>
        <taxon>Magnoliopsida</taxon>
        <taxon>eudicotyledons</taxon>
        <taxon>Gunneridae</taxon>
        <taxon>Pentapetalae</taxon>
        <taxon>rosids</taxon>
        <taxon>malvids</taxon>
        <taxon>Brassicales</taxon>
        <taxon>Brassicaceae</taxon>
        <taxon>Brassiceae</taxon>
        <taxon>Brassica</taxon>
    </lineage>
</organism>
<protein>
    <submittedName>
        <fullName evidence="1">Uncharacterized protein</fullName>
    </submittedName>
</protein>
<evidence type="ECO:0000313" key="1">
    <source>
        <dbReference type="EMBL" id="KAF2546285.1"/>
    </source>
</evidence>
<accession>A0A8S9GJC9</accession>
<proteinExistence type="predicted"/>
<gene>
    <name evidence="1" type="ORF">F2Q70_00023251</name>
</gene>
<reference evidence="1" key="1">
    <citation type="submission" date="2019-12" db="EMBL/GenBank/DDBJ databases">
        <title>Genome sequencing and annotation of Brassica cretica.</title>
        <authorList>
            <person name="Studholme D.J."/>
            <person name="Sarris P.F."/>
        </authorList>
    </citation>
    <scope>NUCLEOTIDE SEQUENCE</scope>
    <source>
        <strain evidence="1">PFS-102/07</strain>
        <tissue evidence="1">Leaf</tissue>
    </source>
</reference>
<name>A0A8S9GJC9_BRACR</name>